<comment type="caution">
    <text evidence="4">The sequence shown here is derived from an EMBL/GenBank/DDBJ whole genome shotgun (WGS) entry which is preliminary data.</text>
</comment>
<sequence length="506" mass="53176">MVSFTQTPADWKVPLVTIEVDPSQAGTPTFPKYMLLADYKIAAGTAPANAPVSPGSVAVAKSMFGDGSPLARAFERAFALNKGTPIYCLPVAEPGAGVAASGTIVVASAPTAAGTVYLYIAGQRVAVGVLSSDTTAQVATKINAAINAVTSLPVTSGVSTSTVTLTTKWKGISGNDIRVEDSVLGVNGGEVLPAGLALTHPTNNVLASGTGVPDWTAAIAALGDDPWEYVSVAHTDTGSLSVWGTEYGFSDSGRWGWLRETYGSVFSARRDTYSNQVAWGAALNQPVVSVLDVEVKSPTPIWEWAAAYTARAAAALSADPARPLQTLSLDGVQPAPKGARRNKSEMNGLAQSGIAIQAVNPDGMPAIMREQTLYQRNSLGQPDNAYELVTTLHTLAALFRRLQQGITNKYPRHKLANDGTRFGAGQAIVTPKIIKGEIIALYRAAEFDGLVENVSAFKAALIVERSSTNPNRVNVLYPPDLINQLRHLATLAQFRLQFATTDAAAA</sequence>
<dbReference type="PIRSF" id="PIRSF007349">
    <property type="entry name" value="Tsp_L"/>
    <property type="match status" value="1"/>
</dbReference>
<dbReference type="InterPro" id="IPR007067">
    <property type="entry name" value="Tail_sheath"/>
</dbReference>
<dbReference type="InterPro" id="IPR035089">
    <property type="entry name" value="Phage_sheath_subtilisin"/>
</dbReference>
<accession>A0A916UYX5</accession>
<name>A0A916UYX5_9HYPH</name>
<dbReference type="EMBL" id="BMGG01000019">
    <property type="protein sequence ID" value="GGC94609.1"/>
    <property type="molecule type" value="Genomic_DNA"/>
</dbReference>
<evidence type="ECO:0000313" key="4">
    <source>
        <dbReference type="EMBL" id="GGC94609.1"/>
    </source>
</evidence>
<dbReference type="Pfam" id="PF04984">
    <property type="entry name" value="Phage_sheath_1"/>
    <property type="match status" value="1"/>
</dbReference>
<feature type="domain" description="Tail sheath protein subtilisin-like" evidence="2">
    <location>
        <begin position="211"/>
        <end position="372"/>
    </location>
</feature>
<keyword evidence="5" id="KW-1185">Reference proteome</keyword>
<proteinExistence type="inferred from homology"/>
<comment type="similarity">
    <text evidence="1">Belongs to the myoviridae tail sheath protein family.</text>
</comment>
<dbReference type="RefSeq" id="WP_188612914.1">
    <property type="nucleotide sequence ID" value="NZ_BMGG01000019.1"/>
</dbReference>
<dbReference type="InterPro" id="IPR020287">
    <property type="entry name" value="Tail_sheath_C"/>
</dbReference>
<evidence type="ECO:0000256" key="1">
    <source>
        <dbReference type="ARBA" id="ARBA00008005"/>
    </source>
</evidence>
<reference evidence="4" key="1">
    <citation type="journal article" date="2014" name="Int. J. Syst. Evol. Microbiol.">
        <title>Complete genome sequence of Corynebacterium casei LMG S-19264T (=DSM 44701T), isolated from a smear-ripened cheese.</title>
        <authorList>
            <consortium name="US DOE Joint Genome Institute (JGI-PGF)"/>
            <person name="Walter F."/>
            <person name="Albersmeier A."/>
            <person name="Kalinowski J."/>
            <person name="Ruckert C."/>
        </authorList>
    </citation>
    <scope>NUCLEOTIDE SEQUENCE</scope>
    <source>
        <strain evidence="4">CGMCC 1.12919</strain>
    </source>
</reference>
<dbReference type="AlphaFoldDB" id="A0A916UYX5"/>
<reference evidence="4" key="2">
    <citation type="submission" date="2020-09" db="EMBL/GenBank/DDBJ databases">
        <authorList>
            <person name="Sun Q."/>
            <person name="Zhou Y."/>
        </authorList>
    </citation>
    <scope>NUCLEOTIDE SEQUENCE</scope>
    <source>
        <strain evidence="4">CGMCC 1.12919</strain>
    </source>
</reference>
<organism evidence="4 5">
    <name type="scientific">Chelatococcus reniformis</name>
    <dbReference type="NCBI Taxonomy" id="1494448"/>
    <lineage>
        <taxon>Bacteria</taxon>
        <taxon>Pseudomonadati</taxon>
        <taxon>Pseudomonadota</taxon>
        <taxon>Alphaproteobacteria</taxon>
        <taxon>Hyphomicrobiales</taxon>
        <taxon>Chelatococcaceae</taxon>
        <taxon>Chelatococcus</taxon>
    </lineage>
</organism>
<evidence type="ECO:0000259" key="3">
    <source>
        <dbReference type="Pfam" id="PF17482"/>
    </source>
</evidence>
<feature type="domain" description="Tail sheath protein C-terminal" evidence="3">
    <location>
        <begin position="382"/>
        <end position="494"/>
    </location>
</feature>
<dbReference type="Proteomes" id="UP000637002">
    <property type="component" value="Unassembled WGS sequence"/>
</dbReference>
<protein>
    <submittedName>
        <fullName evidence="4">Tail sheath protein</fullName>
    </submittedName>
</protein>
<evidence type="ECO:0000259" key="2">
    <source>
        <dbReference type="Pfam" id="PF04984"/>
    </source>
</evidence>
<gene>
    <name evidence="4" type="ORF">GCM10010994_60460</name>
</gene>
<dbReference type="Pfam" id="PF17482">
    <property type="entry name" value="Phage_sheath_1C"/>
    <property type="match status" value="1"/>
</dbReference>
<evidence type="ECO:0000313" key="5">
    <source>
        <dbReference type="Proteomes" id="UP000637002"/>
    </source>
</evidence>